<feature type="transmembrane region" description="Helical" evidence="7">
    <location>
        <begin position="137"/>
        <end position="162"/>
    </location>
</feature>
<gene>
    <name evidence="8" type="ORF">SAMN04244572_00556</name>
</gene>
<dbReference type="OrthoDB" id="5297929at2"/>
<evidence type="ECO:0000256" key="5">
    <source>
        <dbReference type="ARBA" id="ARBA00022989"/>
    </source>
</evidence>
<dbReference type="InterPro" id="IPR002751">
    <property type="entry name" value="CbiM/NikMN"/>
</dbReference>
<dbReference type="GO" id="GO:0005886">
    <property type="term" value="C:plasma membrane"/>
    <property type="evidence" value="ECO:0007669"/>
    <property type="project" value="UniProtKB-SubCell"/>
</dbReference>
<feature type="transmembrane region" description="Helical" evidence="7">
    <location>
        <begin position="182"/>
        <end position="205"/>
    </location>
</feature>
<proteinExistence type="predicted"/>
<dbReference type="RefSeq" id="WP_090729726.1">
    <property type="nucleotide sequence ID" value="NZ_FNYQ01000005.1"/>
</dbReference>
<dbReference type="Gene3D" id="1.10.1760.20">
    <property type="match status" value="1"/>
</dbReference>
<keyword evidence="5 7" id="KW-1133">Transmembrane helix</keyword>
<keyword evidence="6 7" id="KW-0472">Membrane</keyword>
<protein>
    <submittedName>
        <fullName evidence="8">Uncharacterized membrane protein</fullName>
    </submittedName>
</protein>
<organism evidence="8 9">
    <name type="scientific">Azotobacter beijerinckii</name>
    <dbReference type="NCBI Taxonomy" id="170623"/>
    <lineage>
        <taxon>Bacteria</taxon>
        <taxon>Pseudomonadati</taxon>
        <taxon>Pseudomonadota</taxon>
        <taxon>Gammaproteobacteria</taxon>
        <taxon>Pseudomonadales</taxon>
        <taxon>Pseudomonadaceae</taxon>
        <taxon>Azotobacter</taxon>
    </lineage>
</organism>
<accession>A0A1H6RDD1</accession>
<keyword evidence="4 7" id="KW-0812">Transmembrane</keyword>
<feature type="transmembrane region" description="Helical" evidence="7">
    <location>
        <begin position="42"/>
        <end position="58"/>
    </location>
</feature>
<feature type="transmembrane region" description="Helical" evidence="7">
    <location>
        <begin position="104"/>
        <end position="130"/>
    </location>
</feature>
<evidence type="ECO:0000256" key="2">
    <source>
        <dbReference type="ARBA" id="ARBA00022448"/>
    </source>
</evidence>
<feature type="transmembrane region" description="Helical" evidence="7">
    <location>
        <begin position="12"/>
        <end position="30"/>
    </location>
</feature>
<dbReference type="EMBL" id="FNYQ01000005">
    <property type="protein sequence ID" value="SEI49202.1"/>
    <property type="molecule type" value="Genomic_DNA"/>
</dbReference>
<evidence type="ECO:0000313" key="8">
    <source>
        <dbReference type="EMBL" id="SEI49202.1"/>
    </source>
</evidence>
<dbReference type="Pfam" id="PF01891">
    <property type="entry name" value="CbiM"/>
    <property type="match status" value="1"/>
</dbReference>
<evidence type="ECO:0000256" key="4">
    <source>
        <dbReference type="ARBA" id="ARBA00022692"/>
    </source>
</evidence>
<feature type="transmembrane region" description="Helical" evidence="7">
    <location>
        <begin position="70"/>
        <end position="92"/>
    </location>
</feature>
<evidence type="ECO:0000256" key="7">
    <source>
        <dbReference type="SAM" id="Phobius"/>
    </source>
</evidence>
<keyword evidence="3" id="KW-1003">Cell membrane</keyword>
<dbReference type="Proteomes" id="UP000199250">
    <property type="component" value="Unassembled WGS sequence"/>
</dbReference>
<name>A0A1H6RDD1_9GAMM</name>
<dbReference type="AlphaFoldDB" id="A0A1H6RDD1"/>
<evidence type="ECO:0000256" key="1">
    <source>
        <dbReference type="ARBA" id="ARBA00004651"/>
    </source>
</evidence>
<evidence type="ECO:0000313" key="9">
    <source>
        <dbReference type="Proteomes" id="UP000199250"/>
    </source>
</evidence>
<evidence type="ECO:0000256" key="6">
    <source>
        <dbReference type="ARBA" id="ARBA00023136"/>
    </source>
</evidence>
<evidence type="ECO:0000256" key="3">
    <source>
        <dbReference type="ARBA" id="ARBA00022475"/>
    </source>
</evidence>
<dbReference type="GO" id="GO:0000041">
    <property type="term" value="P:transition metal ion transport"/>
    <property type="evidence" value="ECO:0007669"/>
    <property type="project" value="InterPro"/>
</dbReference>
<reference evidence="8 9" key="1">
    <citation type="submission" date="2016-10" db="EMBL/GenBank/DDBJ databases">
        <authorList>
            <person name="de Groot N.N."/>
        </authorList>
    </citation>
    <scope>NUCLEOTIDE SEQUENCE [LARGE SCALE GENOMIC DNA]</scope>
    <source>
        <strain evidence="8 9">DSM 373</strain>
    </source>
</reference>
<comment type="subcellular location">
    <subcellularLocation>
        <location evidence="1">Cell membrane</location>
        <topology evidence="1">Multi-pass membrane protein</topology>
    </subcellularLocation>
</comment>
<sequence>MIAADLLASSTQLIGGLFYLGLMLHAIWRVPWLELFSDSRRQHLLFGTILALFLLWLVRRDFVSGLSFHFIGMTAVTLLLDWPLAMLAGLAAQVGLLLLGRQDLAALGVNGLLLVAIPVSITEGCALLVERAQPRNLFVYIFCSGFFPAALSALACLLAGFGVLWMDGRYEMPPWLLDYLGYLWMVMFPEAFINGAVVSGLVVYCPEWLETFNRSRYLQAPWKDDEPH</sequence>
<keyword evidence="2" id="KW-0813">Transport</keyword>